<dbReference type="OrthoDB" id="3597832at2759"/>
<reference evidence="2" key="1">
    <citation type="submission" date="2022-10" db="EMBL/GenBank/DDBJ databases">
        <title>Tapping the CABI collections for fungal endophytes: first genome assemblies for Collariella, Neodidymelliopsis, Ascochyta clinopodiicola, Didymella pomorum, Didymosphaeria variabile, Neocosmospora piperis and Neocucurbitaria cava.</title>
        <authorList>
            <person name="Hill R."/>
        </authorList>
    </citation>
    <scope>NUCLEOTIDE SEQUENCE</scope>
    <source>
        <strain evidence="2">IMI 366586</strain>
    </source>
</reference>
<protein>
    <submittedName>
        <fullName evidence="2">Uncharacterized protein</fullName>
    </submittedName>
</protein>
<evidence type="ECO:0000313" key="2">
    <source>
        <dbReference type="EMBL" id="KAJ4309211.1"/>
    </source>
</evidence>
<proteinExistence type="predicted"/>
<name>A0A9W8W482_9HYPO</name>
<comment type="caution">
    <text evidence="2">The sequence shown here is derived from an EMBL/GenBank/DDBJ whole genome shotgun (WGS) entry which is preliminary data.</text>
</comment>
<feature type="coiled-coil region" evidence="1">
    <location>
        <begin position="201"/>
        <end position="266"/>
    </location>
</feature>
<evidence type="ECO:0000313" key="3">
    <source>
        <dbReference type="Proteomes" id="UP001140502"/>
    </source>
</evidence>
<gene>
    <name evidence="2" type="ORF">N0V84_011632</name>
</gene>
<evidence type="ECO:0000256" key="1">
    <source>
        <dbReference type="SAM" id="Coils"/>
    </source>
</evidence>
<dbReference type="EMBL" id="JAPEUR010000453">
    <property type="protein sequence ID" value="KAJ4309211.1"/>
    <property type="molecule type" value="Genomic_DNA"/>
</dbReference>
<dbReference type="AlphaFoldDB" id="A0A9W8W482"/>
<sequence>MPGLMDVSYASAVLGAAPGPYQELARRLEMYKQKLADQDGTLRYSVKQHLNMAIGRLEVALLQLYKLAVFIRGDYDGREDDDVQKMAIFEQCSRAFSDCQAASQAGLEQLGSIHVQVTSFQTDELQQLQREIERALEQTKIEINANQQQKEERQREVEGLARRAAEAADALQRAQHEKADMSYQLIGGAFSFFGNLQFNNMEVIQRKVAQEEDRLRNAQDQVRRAQESLIRTMGQEHEINVRYISLEQLAQQLAALKVTTDGLNKEATLLLSGFTDLKDKATQLLLLINEMKNRATVTMRQEYKKSMFAEGILQLCRTALVDGRVCDEVETITLEISSGYSGQSIPESVSKLLNEVGQTARETAQKSIAG</sequence>
<feature type="coiled-coil region" evidence="1">
    <location>
        <begin position="118"/>
        <end position="177"/>
    </location>
</feature>
<organism evidence="2 3">
    <name type="scientific">Fusarium piperis</name>
    <dbReference type="NCBI Taxonomy" id="1435070"/>
    <lineage>
        <taxon>Eukaryota</taxon>
        <taxon>Fungi</taxon>
        <taxon>Dikarya</taxon>
        <taxon>Ascomycota</taxon>
        <taxon>Pezizomycotina</taxon>
        <taxon>Sordariomycetes</taxon>
        <taxon>Hypocreomycetidae</taxon>
        <taxon>Hypocreales</taxon>
        <taxon>Nectriaceae</taxon>
        <taxon>Fusarium</taxon>
        <taxon>Fusarium solani species complex</taxon>
    </lineage>
</organism>
<accession>A0A9W8W482</accession>
<keyword evidence="3" id="KW-1185">Reference proteome</keyword>
<keyword evidence="1" id="KW-0175">Coiled coil</keyword>
<dbReference type="Proteomes" id="UP001140502">
    <property type="component" value="Unassembled WGS sequence"/>
</dbReference>